<proteinExistence type="predicted"/>
<evidence type="ECO:0000313" key="3">
    <source>
        <dbReference type="EMBL" id="GGY23006.1"/>
    </source>
</evidence>
<feature type="compositionally biased region" description="Acidic residues" evidence="1">
    <location>
        <begin position="73"/>
        <end position="82"/>
    </location>
</feature>
<feature type="region of interest" description="Disordered" evidence="1">
    <location>
        <begin position="1"/>
        <end position="27"/>
    </location>
</feature>
<feature type="transmembrane region" description="Helical" evidence="2">
    <location>
        <begin position="128"/>
        <end position="149"/>
    </location>
</feature>
<feature type="compositionally biased region" description="Gly residues" evidence="1">
    <location>
        <begin position="95"/>
        <end position="107"/>
    </location>
</feature>
<gene>
    <name evidence="3" type="ORF">GCM10010326_15580</name>
</gene>
<evidence type="ECO:0000256" key="2">
    <source>
        <dbReference type="SAM" id="Phobius"/>
    </source>
</evidence>
<feature type="compositionally biased region" description="Low complexity" evidence="1">
    <location>
        <begin position="213"/>
        <end position="230"/>
    </location>
</feature>
<keyword evidence="2" id="KW-1133">Transmembrane helix</keyword>
<keyword evidence="4" id="KW-1185">Reference proteome</keyword>
<protein>
    <submittedName>
        <fullName evidence="3">Uncharacterized protein</fullName>
    </submittedName>
</protein>
<accession>A0ABQ2ZR64</accession>
<evidence type="ECO:0000313" key="4">
    <source>
        <dbReference type="Proteomes" id="UP000600946"/>
    </source>
</evidence>
<sequence>MPDDVGGRPFPDGWEPDDDRGGADDDFASVVFDEDFVRAAAIHEPSAVERLLAAAQARAEAEAARARAGAGAPDDELFDDGYDPYRPGRDPDDLGGPGLPGGAEAGPYGRFGGVLRPYRGRARWHRPIAWLMAVIMGIGMVALAFSAVYRGASSGREDKAPPPPATSNVDNPTNAAAPSPPAAAGGRPPVIGSAPGTEGLTPPSATAPPSPPGAQSASGSSVPAPASASADIGAPAVSASSPR</sequence>
<name>A0ABQ2ZR64_9ACTN</name>
<organism evidence="3 4">
    <name type="scientific">Streptomyces xanthochromogenes</name>
    <dbReference type="NCBI Taxonomy" id="67384"/>
    <lineage>
        <taxon>Bacteria</taxon>
        <taxon>Bacillati</taxon>
        <taxon>Actinomycetota</taxon>
        <taxon>Actinomycetes</taxon>
        <taxon>Kitasatosporales</taxon>
        <taxon>Streptomycetaceae</taxon>
        <taxon>Streptomyces</taxon>
    </lineage>
</organism>
<feature type="compositionally biased region" description="Low complexity" evidence="1">
    <location>
        <begin position="171"/>
        <end position="189"/>
    </location>
</feature>
<dbReference type="EMBL" id="BMUU01000002">
    <property type="protein sequence ID" value="GGY23006.1"/>
    <property type="molecule type" value="Genomic_DNA"/>
</dbReference>
<keyword evidence="2" id="KW-0472">Membrane</keyword>
<comment type="caution">
    <text evidence="3">The sequence shown here is derived from an EMBL/GenBank/DDBJ whole genome shotgun (WGS) entry which is preliminary data.</text>
</comment>
<feature type="region of interest" description="Disordered" evidence="1">
    <location>
        <begin position="62"/>
        <end position="107"/>
    </location>
</feature>
<feature type="region of interest" description="Disordered" evidence="1">
    <location>
        <begin position="153"/>
        <end position="243"/>
    </location>
</feature>
<reference evidence="4" key="1">
    <citation type="journal article" date="2019" name="Int. J. Syst. Evol. Microbiol.">
        <title>The Global Catalogue of Microorganisms (GCM) 10K type strain sequencing project: providing services to taxonomists for standard genome sequencing and annotation.</title>
        <authorList>
            <consortium name="The Broad Institute Genomics Platform"/>
            <consortium name="The Broad Institute Genome Sequencing Center for Infectious Disease"/>
            <person name="Wu L."/>
            <person name="Ma J."/>
        </authorList>
    </citation>
    <scope>NUCLEOTIDE SEQUENCE [LARGE SCALE GENOMIC DNA]</scope>
    <source>
        <strain evidence="4">JCM 4594</strain>
    </source>
</reference>
<evidence type="ECO:0000256" key="1">
    <source>
        <dbReference type="SAM" id="MobiDB-lite"/>
    </source>
</evidence>
<dbReference type="Proteomes" id="UP000600946">
    <property type="component" value="Unassembled WGS sequence"/>
</dbReference>
<keyword evidence="2" id="KW-0812">Transmembrane</keyword>